<dbReference type="EMBL" id="CP018477">
    <property type="protein sequence ID" value="ASV76423.1"/>
    <property type="molecule type" value="Genomic_DNA"/>
</dbReference>
<feature type="region of interest" description="Disordered" evidence="1">
    <location>
        <begin position="17"/>
        <end position="41"/>
    </location>
</feature>
<name>A0A286RKC9_9BACT</name>
<accession>A0A286RKC9</accession>
<dbReference type="AlphaFoldDB" id="A0A286RKC9"/>
<evidence type="ECO:0000313" key="2">
    <source>
        <dbReference type="EMBL" id="ASV76423.1"/>
    </source>
</evidence>
<dbReference type="Proteomes" id="UP000215086">
    <property type="component" value="Chromosome"/>
</dbReference>
<proteinExistence type="predicted"/>
<gene>
    <name evidence="2" type="ORF">THTE_3822</name>
</gene>
<protein>
    <submittedName>
        <fullName evidence="2">Uncharacterized protein</fullName>
    </submittedName>
</protein>
<feature type="compositionally biased region" description="Basic and acidic residues" evidence="1">
    <location>
        <begin position="26"/>
        <end position="41"/>
    </location>
</feature>
<reference evidence="2 3" key="1">
    <citation type="journal article" name="Front. Microbiol.">
        <title>Sugar Metabolism of the First Thermophilic Planctomycete Thermogutta terrifontis: Comparative Genomic and Transcriptomic Approaches.</title>
        <authorList>
            <person name="Elcheninov A.G."/>
            <person name="Menzel P."/>
            <person name="Gudbergsdottir S.R."/>
            <person name="Slesarev A.I."/>
            <person name="Kadnikov V.V."/>
            <person name="Krogh A."/>
            <person name="Bonch-Osmolovskaya E.A."/>
            <person name="Peng X."/>
            <person name="Kublanov I.V."/>
        </authorList>
    </citation>
    <scope>NUCLEOTIDE SEQUENCE [LARGE SCALE GENOMIC DNA]</scope>
    <source>
        <strain evidence="2 3">R1</strain>
    </source>
</reference>
<sequence length="41" mass="4709">MQLNRVAELYPAVSDKGRGFRKRGAKHLDAEEGGQRLRERL</sequence>
<organism evidence="2 3">
    <name type="scientific">Thermogutta terrifontis</name>
    <dbReference type="NCBI Taxonomy" id="1331910"/>
    <lineage>
        <taxon>Bacteria</taxon>
        <taxon>Pseudomonadati</taxon>
        <taxon>Planctomycetota</taxon>
        <taxon>Planctomycetia</taxon>
        <taxon>Pirellulales</taxon>
        <taxon>Thermoguttaceae</taxon>
        <taxon>Thermogutta</taxon>
    </lineage>
</organism>
<keyword evidence="3" id="KW-1185">Reference proteome</keyword>
<evidence type="ECO:0000313" key="3">
    <source>
        <dbReference type="Proteomes" id="UP000215086"/>
    </source>
</evidence>
<evidence type="ECO:0000256" key="1">
    <source>
        <dbReference type="SAM" id="MobiDB-lite"/>
    </source>
</evidence>
<dbReference type="KEGG" id="ttf:THTE_3822"/>